<dbReference type="EMBL" id="UOGK01000442">
    <property type="protein sequence ID" value="VAX40780.1"/>
    <property type="molecule type" value="Genomic_DNA"/>
</dbReference>
<protein>
    <submittedName>
        <fullName evidence="1">Uncharacterized protein</fullName>
    </submittedName>
</protein>
<organism evidence="1">
    <name type="scientific">hydrothermal vent metagenome</name>
    <dbReference type="NCBI Taxonomy" id="652676"/>
    <lineage>
        <taxon>unclassified sequences</taxon>
        <taxon>metagenomes</taxon>
        <taxon>ecological metagenomes</taxon>
    </lineage>
</organism>
<gene>
    <name evidence="1" type="ORF">MNBD_PLANCTO03-2139</name>
</gene>
<name>A0A3B1DYU7_9ZZZZ</name>
<accession>A0A3B1DYU7</accession>
<evidence type="ECO:0000313" key="1">
    <source>
        <dbReference type="EMBL" id="VAX40780.1"/>
    </source>
</evidence>
<reference evidence="1" key="1">
    <citation type="submission" date="2018-06" db="EMBL/GenBank/DDBJ databases">
        <authorList>
            <person name="Zhirakovskaya E."/>
        </authorList>
    </citation>
    <scope>NUCLEOTIDE SEQUENCE</scope>
</reference>
<proteinExistence type="predicted"/>
<dbReference type="AlphaFoldDB" id="A0A3B1DYU7"/>
<sequence>MICKHSMAMGVVGLGVVLGGAASTTAQAIVDGGGPTSSPAPEWMEQLLPDPNDPRVKQYAEQQRIRKETERELRRFRKEYFGHGLNRETRQIGLSLLRERYNQPELYPLLLEVFEHDKDDVRFGLLDMFAETGTDEADSTLAWEAVFDDDKTMREAARERLLGRVGEAGEVSARIKLVVAAGLQQEKNSEVIAAAGIAEVLNLYEMVPLMIAAQVGGNTQGAAGEGTGNLAWIMIAQQQAFVSDLQPVVSNSAVAFDPTLSVVTEGVVLEIRDAAVITYRTEVFYSLTRMTSGALGRPTGAFGIDERKWWDWYEREWKPWMVAREEG</sequence>